<dbReference type="AlphaFoldDB" id="A0A9W9JBY4"/>
<proteinExistence type="predicted"/>
<evidence type="ECO:0000313" key="2">
    <source>
        <dbReference type="EMBL" id="KAJ5194075.1"/>
    </source>
</evidence>
<dbReference type="Gene3D" id="1.10.510.10">
    <property type="entry name" value="Transferase(Phosphotransferase) domain 1"/>
    <property type="match status" value="1"/>
</dbReference>
<dbReference type="EMBL" id="JAPQKP010000004">
    <property type="protein sequence ID" value="KAJ5194075.1"/>
    <property type="molecule type" value="Genomic_DNA"/>
</dbReference>
<evidence type="ECO:0000313" key="3">
    <source>
        <dbReference type="Proteomes" id="UP001150879"/>
    </source>
</evidence>
<organism evidence="2 3">
    <name type="scientific">Penicillium cf. griseofulvum</name>
    <dbReference type="NCBI Taxonomy" id="2972120"/>
    <lineage>
        <taxon>Eukaryota</taxon>
        <taxon>Fungi</taxon>
        <taxon>Dikarya</taxon>
        <taxon>Ascomycota</taxon>
        <taxon>Pezizomycotina</taxon>
        <taxon>Eurotiomycetes</taxon>
        <taxon>Eurotiomycetidae</taxon>
        <taxon>Eurotiales</taxon>
        <taxon>Aspergillaceae</taxon>
        <taxon>Penicillium</taxon>
    </lineage>
</organism>
<dbReference type="GO" id="GO:0004672">
    <property type="term" value="F:protein kinase activity"/>
    <property type="evidence" value="ECO:0007669"/>
    <property type="project" value="InterPro"/>
</dbReference>
<reference evidence="2" key="1">
    <citation type="submission" date="2022-11" db="EMBL/GenBank/DDBJ databases">
        <authorList>
            <person name="Petersen C."/>
        </authorList>
    </citation>
    <scope>NUCLEOTIDE SEQUENCE</scope>
    <source>
        <strain evidence="2">IBT 16849</strain>
    </source>
</reference>
<dbReference type="SUPFAM" id="SSF56112">
    <property type="entry name" value="Protein kinase-like (PK-like)"/>
    <property type="match status" value="1"/>
</dbReference>
<keyword evidence="3" id="KW-1185">Reference proteome</keyword>
<dbReference type="GO" id="GO:0005524">
    <property type="term" value="F:ATP binding"/>
    <property type="evidence" value="ECO:0007669"/>
    <property type="project" value="InterPro"/>
</dbReference>
<sequence length="204" mass="23755">MGFCHNDIHASNYLLDRNFNLKLADFGRATTIGQPLEGTLSPRAKPILAGPLKGTYGLCSARTEQSAVGTLLYFMVYGHEPYDDVILSAAEWDRRFGEMEFPELHRNKVFDGLISACWYNVYPTMALLAYDFKRKTKDMIWNTEYIFIDSEKETKTCEALVRRGLLGPELALRFQPAWRRHLHAIVKRSMFIWQSFLQRFWTWS</sequence>
<dbReference type="InterPro" id="IPR011009">
    <property type="entry name" value="Kinase-like_dom_sf"/>
</dbReference>
<protein>
    <submittedName>
        <fullName evidence="2">Protein kinase domain protein</fullName>
    </submittedName>
</protein>
<dbReference type="PROSITE" id="PS50011">
    <property type="entry name" value="PROTEIN_KINASE_DOM"/>
    <property type="match status" value="1"/>
</dbReference>
<gene>
    <name evidence="2" type="ORF">N7472_006541</name>
</gene>
<dbReference type="Proteomes" id="UP001150879">
    <property type="component" value="Unassembled WGS sequence"/>
</dbReference>
<dbReference type="OrthoDB" id="1668230at2759"/>
<keyword evidence="2" id="KW-0418">Kinase</keyword>
<dbReference type="InterPro" id="IPR000719">
    <property type="entry name" value="Prot_kinase_dom"/>
</dbReference>
<comment type="caution">
    <text evidence="2">The sequence shown here is derived from an EMBL/GenBank/DDBJ whole genome shotgun (WGS) entry which is preliminary data.</text>
</comment>
<keyword evidence="2" id="KW-0808">Transferase</keyword>
<evidence type="ECO:0000259" key="1">
    <source>
        <dbReference type="PROSITE" id="PS50011"/>
    </source>
</evidence>
<feature type="domain" description="Protein kinase" evidence="1">
    <location>
        <begin position="1"/>
        <end position="192"/>
    </location>
</feature>
<name>A0A9W9JBY4_9EURO</name>
<reference evidence="2" key="2">
    <citation type="journal article" date="2023" name="IMA Fungus">
        <title>Comparative genomic study of the Penicillium genus elucidates a diverse pangenome and 15 lateral gene transfer events.</title>
        <authorList>
            <person name="Petersen C."/>
            <person name="Sorensen T."/>
            <person name="Nielsen M.R."/>
            <person name="Sondergaard T.E."/>
            <person name="Sorensen J.L."/>
            <person name="Fitzpatrick D.A."/>
            <person name="Frisvad J.C."/>
            <person name="Nielsen K.L."/>
        </authorList>
    </citation>
    <scope>NUCLEOTIDE SEQUENCE</scope>
    <source>
        <strain evidence="2">IBT 16849</strain>
    </source>
</reference>
<accession>A0A9W9JBY4</accession>